<evidence type="ECO:0000313" key="3">
    <source>
        <dbReference type="Proteomes" id="UP000646523"/>
    </source>
</evidence>
<evidence type="ECO:0000256" key="1">
    <source>
        <dbReference type="SAM" id="MobiDB-lite"/>
    </source>
</evidence>
<sequence>MCDGCPRRDSSSAEPRGPEAAEERGQQGGILVRAEERGQQGGILVRAEMPQAVVQESNRSRHQSRICRSPAGEV</sequence>
<reference evidence="2" key="1">
    <citation type="journal article" date="2014" name="Int. J. Syst. Evol. Microbiol.">
        <title>Complete genome sequence of Corynebacterium casei LMG S-19264T (=DSM 44701T), isolated from a smear-ripened cheese.</title>
        <authorList>
            <consortium name="US DOE Joint Genome Institute (JGI-PGF)"/>
            <person name="Walter F."/>
            <person name="Albersmeier A."/>
            <person name="Kalinowski J."/>
            <person name="Ruckert C."/>
        </authorList>
    </citation>
    <scope>NUCLEOTIDE SEQUENCE</scope>
    <source>
        <strain evidence="2">CGMCC 4.7368</strain>
    </source>
</reference>
<organism evidence="2 3">
    <name type="scientific">Nonomuraea cavernae</name>
    <dbReference type="NCBI Taxonomy" id="2045107"/>
    <lineage>
        <taxon>Bacteria</taxon>
        <taxon>Bacillati</taxon>
        <taxon>Actinomycetota</taxon>
        <taxon>Actinomycetes</taxon>
        <taxon>Streptosporangiales</taxon>
        <taxon>Streptosporangiaceae</taxon>
        <taxon>Nonomuraea</taxon>
    </lineage>
</organism>
<feature type="compositionally biased region" description="Basic and acidic residues" evidence="1">
    <location>
        <begin position="1"/>
        <end position="25"/>
    </location>
</feature>
<comment type="caution">
    <text evidence="2">The sequence shown here is derived from an EMBL/GenBank/DDBJ whole genome shotgun (WGS) entry which is preliminary data.</text>
</comment>
<accession>A0A917ZAS6</accession>
<dbReference type="AlphaFoldDB" id="A0A917ZAS6"/>
<reference evidence="2" key="2">
    <citation type="submission" date="2020-09" db="EMBL/GenBank/DDBJ databases">
        <authorList>
            <person name="Sun Q."/>
            <person name="Zhou Y."/>
        </authorList>
    </citation>
    <scope>NUCLEOTIDE SEQUENCE</scope>
    <source>
        <strain evidence="2">CGMCC 4.7368</strain>
    </source>
</reference>
<name>A0A917ZAS6_9ACTN</name>
<gene>
    <name evidence="2" type="ORF">GCM10012289_62680</name>
</gene>
<dbReference type="Proteomes" id="UP000646523">
    <property type="component" value="Unassembled WGS sequence"/>
</dbReference>
<proteinExistence type="predicted"/>
<feature type="region of interest" description="Disordered" evidence="1">
    <location>
        <begin position="54"/>
        <end position="74"/>
    </location>
</feature>
<evidence type="ECO:0000313" key="2">
    <source>
        <dbReference type="EMBL" id="GGO79116.1"/>
    </source>
</evidence>
<dbReference type="EMBL" id="BMNH01000027">
    <property type="protein sequence ID" value="GGO79116.1"/>
    <property type="molecule type" value="Genomic_DNA"/>
</dbReference>
<keyword evidence="3" id="KW-1185">Reference proteome</keyword>
<feature type="region of interest" description="Disordered" evidence="1">
    <location>
        <begin position="1"/>
        <end position="31"/>
    </location>
</feature>
<protein>
    <submittedName>
        <fullName evidence="2">Uncharacterized protein</fullName>
    </submittedName>
</protein>